<accession>A0ABN3CG56</accession>
<dbReference type="EMBL" id="BAAAQX010000008">
    <property type="protein sequence ID" value="GAA2208348.1"/>
    <property type="molecule type" value="Genomic_DNA"/>
</dbReference>
<keyword evidence="2" id="KW-0560">Oxidoreductase</keyword>
<dbReference type="PANTHER" id="PTHR43943">
    <property type="entry name" value="DEHYDROGENASE/REDUCTASE (SDR FAMILY) MEMBER 4"/>
    <property type="match status" value="1"/>
</dbReference>
<dbReference type="Proteomes" id="UP001499843">
    <property type="component" value="Unassembled WGS sequence"/>
</dbReference>
<evidence type="ECO:0000313" key="4">
    <source>
        <dbReference type="EMBL" id="GAA2208348.1"/>
    </source>
</evidence>
<comment type="caution">
    <text evidence="4">The sequence shown here is derived from an EMBL/GenBank/DDBJ whole genome shotgun (WGS) entry which is preliminary data.</text>
</comment>
<keyword evidence="5" id="KW-1185">Reference proteome</keyword>
<dbReference type="Pfam" id="PF00106">
    <property type="entry name" value="adh_short"/>
    <property type="match status" value="1"/>
</dbReference>
<evidence type="ECO:0000256" key="1">
    <source>
        <dbReference type="ARBA" id="ARBA00006484"/>
    </source>
</evidence>
<sequence>MTRFTDKTALITGGTSGMGLAAAHRLIAEGAHAIVTGRTRQRVDQATAVLGPHHKVQWQTPTALPPSRFSSVRGGGRVRC</sequence>
<feature type="region of interest" description="Disordered" evidence="3">
    <location>
        <begin position="57"/>
        <end position="80"/>
    </location>
</feature>
<proteinExistence type="inferred from homology"/>
<dbReference type="InterPro" id="IPR002347">
    <property type="entry name" value="SDR_fam"/>
</dbReference>
<dbReference type="PANTHER" id="PTHR43943:SF17">
    <property type="entry name" value="3-PHENYLPROPIONATE-DIHYDRODIOL_CINNAMIC ACID-DIHYDRODIOL DEHYDROGENASE"/>
    <property type="match status" value="1"/>
</dbReference>
<comment type="similarity">
    <text evidence="1">Belongs to the short-chain dehydrogenases/reductases (SDR) family.</text>
</comment>
<evidence type="ECO:0000256" key="3">
    <source>
        <dbReference type="SAM" id="MobiDB-lite"/>
    </source>
</evidence>
<protein>
    <submittedName>
        <fullName evidence="4">Uncharacterized protein</fullName>
    </submittedName>
</protein>
<dbReference type="InterPro" id="IPR036291">
    <property type="entry name" value="NAD(P)-bd_dom_sf"/>
</dbReference>
<evidence type="ECO:0000256" key="2">
    <source>
        <dbReference type="ARBA" id="ARBA00023002"/>
    </source>
</evidence>
<dbReference type="Gene3D" id="3.40.50.720">
    <property type="entry name" value="NAD(P)-binding Rossmann-like Domain"/>
    <property type="match status" value="1"/>
</dbReference>
<reference evidence="4 5" key="1">
    <citation type="journal article" date="2019" name="Int. J. Syst. Evol. Microbiol.">
        <title>The Global Catalogue of Microorganisms (GCM) 10K type strain sequencing project: providing services to taxonomists for standard genome sequencing and annotation.</title>
        <authorList>
            <consortium name="The Broad Institute Genomics Platform"/>
            <consortium name="The Broad Institute Genome Sequencing Center for Infectious Disease"/>
            <person name="Wu L."/>
            <person name="Ma J."/>
        </authorList>
    </citation>
    <scope>NUCLEOTIDE SEQUENCE [LARGE SCALE GENOMIC DNA]</scope>
    <source>
        <strain evidence="4 5">JCM 16114</strain>
    </source>
</reference>
<name>A0ABN3CG56_9ACTN</name>
<organism evidence="4 5">
    <name type="scientific">Nonomuraea monospora</name>
    <dbReference type="NCBI Taxonomy" id="568818"/>
    <lineage>
        <taxon>Bacteria</taxon>
        <taxon>Bacillati</taxon>
        <taxon>Actinomycetota</taxon>
        <taxon>Actinomycetes</taxon>
        <taxon>Streptosporangiales</taxon>
        <taxon>Streptosporangiaceae</taxon>
        <taxon>Nonomuraea</taxon>
    </lineage>
</organism>
<evidence type="ECO:0000313" key="5">
    <source>
        <dbReference type="Proteomes" id="UP001499843"/>
    </source>
</evidence>
<gene>
    <name evidence="4" type="ORF">GCM10009850_038060</name>
</gene>
<dbReference type="RefSeq" id="WP_344476389.1">
    <property type="nucleotide sequence ID" value="NZ_BAAAQX010000008.1"/>
</dbReference>
<dbReference type="SUPFAM" id="SSF51735">
    <property type="entry name" value="NAD(P)-binding Rossmann-fold domains"/>
    <property type="match status" value="1"/>
</dbReference>